<dbReference type="OrthoDB" id="2422091at2759"/>
<comment type="caution">
    <text evidence="1">The sequence shown here is derived from an EMBL/GenBank/DDBJ whole genome shotgun (WGS) entry which is preliminary data.</text>
</comment>
<dbReference type="Proteomes" id="UP000266673">
    <property type="component" value="Unassembled WGS sequence"/>
</dbReference>
<reference evidence="1 2" key="1">
    <citation type="submission" date="2018-06" db="EMBL/GenBank/DDBJ databases">
        <title>Comparative genomics reveals the genomic features of Rhizophagus irregularis, R. cerebriforme, R. diaphanum and Gigaspora rosea, and their symbiotic lifestyle signature.</title>
        <authorList>
            <person name="Morin E."/>
            <person name="San Clemente H."/>
            <person name="Chen E.C.H."/>
            <person name="De La Providencia I."/>
            <person name="Hainaut M."/>
            <person name="Kuo A."/>
            <person name="Kohler A."/>
            <person name="Murat C."/>
            <person name="Tang N."/>
            <person name="Roy S."/>
            <person name="Loubradou J."/>
            <person name="Henrissat B."/>
            <person name="Grigoriev I.V."/>
            <person name="Corradi N."/>
            <person name="Roux C."/>
            <person name="Martin F.M."/>
        </authorList>
    </citation>
    <scope>NUCLEOTIDE SEQUENCE [LARGE SCALE GENOMIC DNA]</scope>
    <source>
        <strain evidence="1 2">DAOM 194757</strain>
    </source>
</reference>
<proteinExistence type="predicted"/>
<evidence type="ECO:0000313" key="1">
    <source>
        <dbReference type="EMBL" id="RIB03024.1"/>
    </source>
</evidence>
<evidence type="ECO:0000313" key="2">
    <source>
        <dbReference type="Proteomes" id="UP000266673"/>
    </source>
</evidence>
<sequence>MKSFLVEFEPVSAITIFTALYKRVEAGEWTDNEDLEVENFVKTLDRLLARIKDKERSSKLCGFRDDLLKQCKVESPWIVDATNNFKILTNEVHKLAFLESEEKDMWQAVEEINIEKLGYDHPLCSEILDNNLEPFNTIPKVHLVTSKLKIIVIWH</sequence>
<organism evidence="1 2">
    <name type="scientific">Gigaspora rosea</name>
    <dbReference type="NCBI Taxonomy" id="44941"/>
    <lineage>
        <taxon>Eukaryota</taxon>
        <taxon>Fungi</taxon>
        <taxon>Fungi incertae sedis</taxon>
        <taxon>Mucoromycota</taxon>
        <taxon>Glomeromycotina</taxon>
        <taxon>Glomeromycetes</taxon>
        <taxon>Diversisporales</taxon>
        <taxon>Gigasporaceae</taxon>
        <taxon>Gigaspora</taxon>
    </lineage>
</organism>
<dbReference type="EMBL" id="QKWP01002525">
    <property type="protein sequence ID" value="RIB03024.1"/>
    <property type="molecule type" value="Genomic_DNA"/>
</dbReference>
<name>A0A397TYJ7_9GLOM</name>
<dbReference type="AlphaFoldDB" id="A0A397TYJ7"/>
<gene>
    <name evidence="1" type="ORF">C2G38_2226234</name>
</gene>
<keyword evidence="2" id="KW-1185">Reference proteome</keyword>
<protein>
    <submittedName>
        <fullName evidence="1">Uncharacterized protein</fullName>
    </submittedName>
</protein>
<accession>A0A397TYJ7</accession>